<organism evidence="6 7">
    <name type="scientific">Mizuhopecten yessoensis</name>
    <name type="common">Japanese scallop</name>
    <name type="synonym">Patinopecten yessoensis</name>
    <dbReference type="NCBI Taxonomy" id="6573"/>
    <lineage>
        <taxon>Eukaryota</taxon>
        <taxon>Metazoa</taxon>
        <taxon>Spiralia</taxon>
        <taxon>Lophotrochozoa</taxon>
        <taxon>Mollusca</taxon>
        <taxon>Bivalvia</taxon>
        <taxon>Autobranchia</taxon>
        <taxon>Pteriomorphia</taxon>
        <taxon>Pectinida</taxon>
        <taxon>Pectinoidea</taxon>
        <taxon>Pectinidae</taxon>
        <taxon>Mizuhopecten</taxon>
    </lineage>
</organism>
<dbReference type="STRING" id="6573.A0A210Q286"/>
<dbReference type="PROSITE" id="PS01360">
    <property type="entry name" value="ZF_MYND_1"/>
    <property type="match status" value="1"/>
</dbReference>
<proteinExistence type="predicted"/>
<comment type="caution">
    <text evidence="6">The sequence shown here is derived from an EMBL/GenBank/DDBJ whole genome shotgun (WGS) entry which is preliminary data.</text>
</comment>
<keyword evidence="2 4" id="KW-0863">Zinc-finger</keyword>
<keyword evidence="7" id="KW-1185">Reference proteome</keyword>
<evidence type="ECO:0000256" key="4">
    <source>
        <dbReference type="PROSITE-ProRule" id="PRU00134"/>
    </source>
</evidence>
<dbReference type="PROSITE" id="PS50865">
    <property type="entry name" value="ZF_MYND_2"/>
    <property type="match status" value="1"/>
</dbReference>
<dbReference type="Proteomes" id="UP000242188">
    <property type="component" value="Unassembled WGS sequence"/>
</dbReference>
<keyword evidence="3" id="KW-0862">Zinc</keyword>
<reference evidence="6 7" key="1">
    <citation type="journal article" date="2017" name="Nat. Ecol. Evol.">
        <title>Scallop genome provides insights into evolution of bilaterian karyotype and development.</title>
        <authorList>
            <person name="Wang S."/>
            <person name="Zhang J."/>
            <person name="Jiao W."/>
            <person name="Li J."/>
            <person name="Xun X."/>
            <person name="Sun Y."/>
            <person name="Guo X."/>
            <person name="Huan P."/>
            <person name="Dong B."/>
            <person name="Zhang L."/>
            <person name="Hu X."/>
            <person name="Sun X."/>
            <person name="Wang J."/>
            <person name="Zhao C."/>
            <person name="Wang Y."/>
            <person name="Wang D."/>
            <person name="Huang X."/>
            <person name="Wang R."/>
            <person name="Lv J."/>
            <person name="Li Y."/>
            <person name="Zhang Z."/>
            <person name="Liu B."/>
            <person name="Lu W."/>
            <person name="Hui Y."/>
            <person name="Liang J."/>
            <person name="Zhou Z."/>
            <person name="Hou R."/>
            <person name="Li X."/>
            <person name="Liu Y."/>
            <person name="Li H."/>
            <person name="Ning X."/>
            <person name="Lin Y."/>
            <person name="Zhao L."/>
            <person name="Xing Q."/>
            <person name="Dou J."/>
            <person name="Li Y."/>
            <person name="Mao J."/>
            <person name="Guo H."/>
            <person name="Dou H."/>
            <person name="Li T."/>
            <person name="Mu C."/>
            <person name="Jiang W."/>
            <person name="Fu Q."/>
            <person name="Fu X."/>
            <person name="Miao Y."/>
            <person name="Liu J."/>
            <person name="Yu Q."/>
            <person name="Li R."/>
            <person name="Liao H."/>
            <person name="Li X."/>
            <person name="Kong Y."/>
            <person name="Jiang Z."/>
            <person name="Chourrout D."/>
            <person name="Li R."/>
            <person name="Bao Z."/>
        </authorList>
    </citation>
    <scope>NUCLEOTIDE SEQUENCE [LARGE SCALE GENOMIC DNA]</scope>
    <source>
        <strain evidence="6 7">PY_sf001</strain>
    </source>
</reference>
<evidence type="ECO:0000313" key="6">
    <source>
        <dbReference type="EMBL" id="OWF42832.1"/>
    </source>
</evidence>
<keyword evidence="1" id="KW-0479">Metal-binding</keyword>
<evidence type="ECO:0000256" key="2">
    <source>
        <dbReference type="ARBA" id="ARBA00022771"/>
    </source>
</evidence>
<accession>A0A210Q286</accession>
<dbReference type="Gene3D" id="6.10.140.2220">
    <property type="match status" value="1"/>
</dbReference>
<gene>
    <name evidence="6" type="ORF">KP79_PYT20076</name>
</gene>
<dbReference type="AlphaFoldDB" id="A0A210Q286"/>
<dbReference type="GO" id="GO:0008270">
    <property type="term" value="F:zinc ion binding"/>
    <property type="evidence" value="ECO:0007669"/>
    <property type="project" value="UniProtKB-KW"/>
</dbReference>
<evidence type="ECO:0000256" key="1">
    <source>
        <dbReference type="ARBA" id="ARBA00022723"/>
    </source>
</evidence>
<feature type="domain" description="MYND-type" evidence="5">
    <location>
        <begin position="5"/>
        <end position="44"/>
    </location>
</feature>
<evidence type="ECO:0000313" key="7">
    <source>
        <dbReference type="Proteomes" id="UP000242188"/>
    </source>
</evidence>
<dbReference type="OrthoDB" id="6157003at2759"/>
<protein>
    <submittedName>
        <fullName evidence="6">Tudor domain-containing protein 1</fullName>
    </submittedName>
</protein>
<dbReference type="EMBL" id="NEDP02005220">
    <property type="protein sequence ID" value="OWF42832.1"/>
    <property type="molecule type" value="Genomic_DNA"/>
</dbReference>
<name>A0A210Q286_MIZYE</name>
<evidence type="ECO:0000256" key="3">
    <source>
        <dbReference type="ARBA" id="ARBA00022833"/>
    </source>
</evidence>
<dbReference type="Pfam" id="PF01753">
    <property type="entry name" value="zf-MYND"/>
    <property type="match status" value="1"/>
</dbReference>
<dbReference type="InterPro" id="IPR002893">
    <property type="entry name" value="Znf_MYND"/>
</dbReference>
<dbReference type="SUPFAM" id="SSF144232">
    <property type="entry name" value="HIT/MYND zinc finger-like"/>
    <property type="match status" value="1"/>
</dbReference>
<evidence type="ECO:0000259" key="5">
    <source>
        <dbReference type="PROSITE" id="PS50865"/>
    </source>
</evidence>
<sequence>MDQQCEDCEQRAPNLKRCGGCYQVFYCSRKCQKRNWKSKHRDACKKFQATHVTTISTSSDQISSIDLSKLALNDMNNNAMSKYKPVKDMRKALNEAKKVFPNYDILDDFRKISETFGSRRILVAYMSKEHPYPFRHCIYIQDKTNKEMMVAFYLDHDDPTPHFRWQEIIPGNYLCVKNPYIHFFMDGQAGFRIDEPEVITVLSF</sequence>